<dbReference type="InterPro" id="IPR027417">
    <property type="entry name" value="P-loop_NTPase"/>
</dbReference>
<evidence type="ECO:0000313" key="2">
    <source>
        <dbReference type="Proteomes" id="UP001248581"/>
    </source>
</evidence>
<dbReference type="Gene3D" id="3.40.50.300">
    <property type="entry name" value="P-loop containing nucleotide triphosphate hydrolases"/>
    <property type="match status" value="1"/>
</dbReference>
<evidence type="ECO:0000313" key="1">
    <source>
        <dbReference type="EMBL" id="WNC67550.1"/>
    </source>
</evidence>
<keyword evidence="2" id="KW-1185">Reference proteome</keyword>
<gene>
    <name evidence="1" type="ORF">RI845_13610</name>
</gene>
<accession>A0ABY9TID5</accession>
<dbReference type="Proteomes" id="UP001248581">
    <property type="component" value="Chromosome"/>
</dbReference>
<sequence length="291" mass="32755">MKNFNDDLNEAFLVGSKNDFNKNRLEQLCASEGIELEAFAPKTVKAIKNKVIPLRQNYLEGLIRSKTINNFSAGAGGGKTYTVLGTCVAMATATRFLYWKAETPVKIVYIDAEMPEEDIQERLFQFSEGFNGEQLELLDNNLSVMNTDDIGLNIPDLTSEIGQGIVEHYAKDAQVLVLDNFISVLSETDDKDPLKMKEFTNWLRKLRSSGLAVITVNHTVKSGDRMGSSILDTFNDLTIDLKAPTVKKNEEPKEHIEWVFSKARHRNAENKRTIPFKFSVTNNGVIFNVVR</sequence>
<dbReference type="Pfam" id="PF13481">
    <property type="entry name" value="AAA_25"/>
    <property type="match status" value="1"/>
</dbReference>
<reference evidence="2" key="1">
    <citation type="submission" date="2023-09" db="EMBL/GenBank/DDBJ databases">
        <authorList>
            <person name="Li S."/>
            <person name="Li X."/>
            <person name="Zhang C."/>
            <person name="Zhao Z."/>
        </authorList>
    </citation>
    <scope>NUCLEOTIDE SEQUENCE [LARGE SCALE GENOMIC DNA]</scope>
    <source>
        <strain evidence="2">SQ345</strain>
    </source>
</reference>
<name>A0ABY9TID5_9GAMM</name>
<dbReference type="SUPFAM" id="SSF52540">
    <property type="entry name" value="P-loop containing nucleoside triphosphate hydrolases"/>
    <property type="match status" value="1"/>
</dbReference>
<protein>
    <submittedName>
        <fullName evidence="1">AAA family ATPase</fullName>
    </submittedName>
</protein>
<dbReference type="RefSeq" id="WP_348386709.1">
    <property type="nucleotide sequence ID" value="NZ_CP134146.1"/>
</dbReference>
<organism evidence="1 2">
    <name type="scientific">Thalassotalea nanhaiensis</name>
    <dbReference type="NCBI Taxonomy" id="3065648"/>
    <lineage>
        <taxon>Bacteria</taxon>
        <taxon>Pseudomonadati</taxon>
        <taxon>Pseudomonadota</taxon>
        <taxon>Gammaproteobacteria</taxon>
        <taxon>Alteromonadales</taxon>
        <taxon>Colwelliaceae</taxon>
        <taxon>Thalassotalea</taxon>
    </lineage>
</organism>
<dbReference type="EMBL" id="CP134146">
    <property type="protein sequence ID" value="WNC67550.1"/>
    <property type="molecule type" value="Genomic_DNA"/>
</dbReference>
<proteinExistence type="predicted"/>